<organism evidence="1">
    <name type="scientific">viral metagenome</name>
    <dbReference type="NCBI Taxonomy" id="1070528"/>
    <lineage>
        <taxon>unclassified sequences</taxon>
        <taxon>metagenomes</taxon>
        <taxon>organismal metagenomes</taxon>
    </lineage>
</organism>
<accession>A0A6H1ZPG1</accession>
<reference evidence="1" key="1">
    <citation type="submission" date="2020-03" db="EMBL/GenBank/DDBJ databases">
        <title>The deep terrestrial virosphere.</title>
        <authorList>
            <person name="Holmfeldt K."/>
            <person name="Nilsson E."/>
            <person name="Simone D."/>
            <person name="Lopez-Fernandez M."/>
            <person name="Wu X."/>
            <person name="de Brujin I."/>
            <person name="Lundin D."/>
            <person name="Andersson A."/>
            <person name="Bertilsson S."/>
            <person name="Dopson M."/>
        </authorList>
    </citation>
    <scope>NUCLEOTIDE SEQUENCE</scope>
    <source>
        <strain evidence="1">TM448A01254</strain>
        <strain evidence="2">TM448B03739</strain>
    </source>
</reference>
<dbReference type="EMBL" id="MT145037">
    <property type="protein sequence ID" value="QJI02855.1"/>
    <property type="molecule type" value="Genomic_DNA"/>
</dbReference>
<sequence>MASTINWKVYTGSPLTEAPGAGNSAVNVNLLALDIYDSTAGSYAANPISVPAAGSNYSFERVIRAFWTGTFNEVTNVLLWKSSGTLSDAALKIAANVTGTWAPAAQTSGASTFATAAIPTTSGTALNATPAAGSAYPAAGYSKYGVMQLVVPSTTTTPGDIGSQLIRFQWDET</sequence>
<gene>
    <name evidence="1" type="ORF">TM448A01254_0015</name>
    <name evidence="2" type="ORF">TM448B03739_0002</name>
</gene>
<proteinExistence type="predicted"/>
<dbReference type="EMBL" id="MT144123">
    <property type="protein sequence ID" value="QJA49197.1"/>
    <property type="molecule type" value="Genomic_DNA"/>
</dbReference>
<dbReference type="AlphaFoldDB" id="A0A6H1ZPG1"/>
<protein>
    <submittedName>
        <fullName evidence="1">Uncharacterized protein</fullName>
    </submittedName>
</protein>
<evidence type="ECO:0000313" key="1">
    <source>
        <dbReference type="EMBL" id="QJA49197.1"/>
    </source>
</evidence>
<name>A0A6H1ZPG1_9ZZZZ</name>
<evidence type="ECO:0000313" key="2">
    <source>
        <dbReference type="EMBL" id="QJI02855.1"/>
    </source>
</evidence>